<comment type="similarity">
    <text evidence="2">Belongs to the bacterial solute-binding protein 5 family.</text>
</comment>
<evidence type="ECO:0000256" key="3">
    <source>
        <dbReference type="ARBA" id="ARBA00022448"/>
    </source>
</evidence>
<dbReference type="CDD" id="cd08504">
    <property type="entry name" value="PBP2_OppA"/>
    <property type="match status" value="1"/>
</dbReference>
<evidence type="ECO:0000256" key="2">
    <source>
        <dbReference type="ARBA" id="ARBA00005695"/>
    </source>
</evidence>
<evidence type="ECO:0000256" key="4">
    <source>
        <dbReference type="ARBA" id="ARBA00022729"/>
    </source>
</evidence>
<evidence type="ECO:0000256" key="1">
    <source>
        <dbReference type="ARBA" id="ARBA00004196"/>
    </source>
</evidence>
<dbReference type="PIRSF" id="PIRSF002741">
    <property type="entry name" value="MppA"/>
    <property type="match status" value="1"/>
</dbReference>
<dbReference type="InterPro" id="IPR030678">
    <property type="entry name" value="Peptide/Ni-bd"/>
</dbReference>
<dbReference type="PANTHER" id="PTHR30290:SF10">
    <property type="entry name" value="PERIPLASMIC OLIGOPEPTIDE-BINDING PROTEIN-RELATED"/>
    <property type="match status" value="1"/>
</dbReference>
<dbReference type="RefSeq" id="WP_121979002.1">
    <property type="nucleotide sequence ID" value="NZ_JBHTLH010000041.1"/>
</dbReference>
<evidence type="ECO:0000256" key="5">
    <source>
        <dbReference type="SAM" id="MobiDB-lite"/>
    </source>
</evidence>
<protein>
    <submittedName>
        <fullName evidence="8">Peptide ABC transporter substrate-binding protein</fullName>
    </submittedName>
</protein>
<keyword evidence="3" id="KW-0813">Transport</keyword>
<dbReference type="Pfam" id="PF00496">
    <property type="entry name" value="SBP_bac_5"/>
    <property type="match status" value="1"/>
</dbReference>
<dbReference type="InterPro" id="IPR000914">
    <property type="entry name" value="SBP_5_dom"/>
</dbReference>
<feature type="chain" id="PRO_5047422800" evidence="6">
    <location>
        <begin position="21"/>
        <end position="541"/>
    </location>
</feature>
<gene>
    <name evidence="8" type="ORF">ACFQ22_11985</name>
</gene>
<comment type="caution">
    <text evidence="8">The sequence shown here is derived from an EMBL/GenBank/DDBJ whole genome shotgun (WGS) entry which is preliminary data.</text>
</comment>
<feature type="signal peptide" evidence="6">
    <location>
        <begin position="1"/>
        <end position="20"/>
    </location>
</feature>
<keyword evidence="9" id="KW-1185">Reference proteome</keyword>
<reference evidence="9" key="1">
    <citation type="journal article" date="2019" name="Int. J. Syst. Evol. Microbiol.">
        <title>The Global Catalogue of Microorganisms (GCM) 10K type strain sequencing project: providing services to taxonomists for standard genome sequencing and annotation.</title>
        <authorList>
            <consortium name="The Broad Institute Genomics Platform"/>
            <consortium name="The Broad Institute Genome Sequencing Center for Infectious Disease"/>
            <person name="Wu L."/>
            <person name="Ma J."/>
        </authorList>
    </citation>
    <scope>NUCLEOTIDE SEQUENCE [LARGE SCALE GENOMIC DNA]</scope>
    <source>
        <strain evidence="9">CCUG 71848</strain>
    </source>
</reference>
<dbReference type="SUPFAM" id="SSF53850">
    <property type="entry name" value="Periplasmic binding protein-like II"/>
    <property type="match status" value="1"/>
</dbReference>
<evidence type="ECO:0000313" key="9">
    <source>
        <dbReference type="Proteomes" id="UP001597156"/>
    </source>
</evidence>
<dbReference type="PANTHER" id="PTHR30290">
    <property type="entry name" value="PERIPLASMIC BINDING COMPONENT OF ABC TRANSPORTER"/>
    <property type="match status" value="1"/>
</dbReference>
<dbReference type="Gene3D" id="3.40.190.10">
    <property type="entry name" value="Periplasmic binding protein-like II"/>
    <property type="match status" value="1"/>
</dbReference>
<dbReference type="PROSITE" id="PS51257">
    <property type="entry name" value="PROKAR_LIPOPROTEIN"/>
    <property type="match status" value="1"/>
</dbReference>
<feature type="domain" description="Solute-binding protein family 5" evidence="7">
    <location>
        <begin position="76"/>
        <end position="460"/>
    </location>
</feature>
<organism evidence="8 9">
    <name type="scientific">Lentilactobacillus raoultii</name>
    <dbReference type="NCBI Taxonomy" id="1987503"/>
    <lineage>
        <taxon>Bacteria</taxon>
        <taxon>Bacillati</taxon>
        <taxon>Bacillota</taxon>
        <taxon>Bacilli</taxon>
        <taxon>Lactobacillales</taxon>
        <taxon>Lactobacillaceae</taxon>
        <taxon>Lentilactobacillus</taxon>
    </lineage>
</organism>
<name>A0ABW3PM52_9LACO</name>
<dbReference type="Gene3D" id="3.90.76.10">
    <property type="entry name" value="Dipeptide-binding Protein, Domain 1"/>
    <property type="match status" value="1"/>
</dbReference>
<dbReference type="InterPro" id="IPR039424">
    <property type="entry name" value="SBP_5"/>
</dbReference>
<dbReference type="Gene3D" id="3.10.105.10">
    <property type="entry name" value="Dipeptide-binding Protein, Domain 3"/>
    <property type="match status" value="1"/>
</dbReference>
<feature type="region of interest" description="Disordered" evidence="5">
    <location>
        <begin position="328"/>
        <end position="349"/>
    </location>
</feature>
<evidence type="ECO:0000259" key="7">
    <source>
        <dbReference type="Pfam" id="PF00496"/>
    </source>
</evidence>
<sequence length="541" mass="60761">MKKTFTYSLLLATSVLLLSACSTKSSQNSGTKQKALNVTIGMEPSTADPNKDTDVYSASMINQTLEGLYHTTNSGKVVPGVATRVVKPTNSNTTYVFNLRKNAKWQNGQPVTAQDFVTSFDRQVNPKTKSQYANRFTSFKNYTAIQKGAKDPTALGVKALGKYKLQINLSAPDPDFNFKAANEYYPINTNAVKKWGSKYGTSSKKTVSNGPFTLQNWDPSKGTWTYKKNKNYWDAKDVKLPKVKVQVVKDPSTAQNLFASNKVQETVISGGFVKADAHQFKKNLVYTKKGQMRFLNFSTKNKVTNNRNFRLAVSYALDRNQLTKNILEDGSTPAKSLVPEGEQTDPANGKDFNSELKQTLTHNKQMAQSYWKKAQKQLGTKKVTVNLLTEDDSDQKKLSEYIQSAVQSTLNGVKMTLTSVPQQQQLSRMFGGKYQITALGWSTDFPDPSDYLNLMTKSNTVNFTHWTNSNYEKLMSKVNNTAKYTGERRWKLMVKAGNLAMKQQPVVPTYQDTEVHLVSSKIGGLKYSLLTDSQYRYAYWK</sequence>
<dbReference type="Proteomes" id="UP001597156">
    <property type="component" value="Unassembled WGS sequence"/>
</dbReference>
<keyword evidence="4 6" id="KW-0732">Signal</keyword>
<accession>A0ABW3PM52</accession>
<proteinExistence type="inferred from homology"/>
<evidence type="ECO:0000256" key="6">
    <source>
        <dbReference type="SAM" id="SignalP"/>
    </source>
</evidence>
<dbReference type="EMBL" id="JBHTLH010000041">
    <property type="protein sequence ID" value="MFD1126070.1"/>
    <property type="molecule type" value="Genomic_DNA"/>
</dbReference>
<comment type="subcellular location">
    <subcellularLocation>
        <location evidence="1">Cell envelope</location>
    </subcellularLocation>
</comment>
<evidence type="ECO:0000313" key="8">
    <source>
        <dbReference type="EMBL" id="MFD1126070.1"/>
    </source>
</evidence>